<dbReference type="InterPro" id="IPR017972">
    <property type="entry name" value="Cyt_P450_CS"/>
</dbReference>
<keyword evidence="5 7" id="KW-0408">Iron</keyword>
<evidence type="ECO:0000256" key="5">
    <source>
        <dbReference type="ARBA" id="ARBA00023004"/>
    </source>
</evidence>
<keyword evidence="4 8" id="KW-0560">Oxidoreductase</keyword>
<comment type="similarity">
    <text evidence="1 8">Belongs to the cytochrome P450 family.</text>
</comment>
<evidence type="ECO:0000256" key="2">
    <source>
        <dbReference type="ARBA" id="ARBA00022617"/>
    </source>
</evidence>
<feature type="binding site" description="axial binding residue" evidence="7">
    <location>
        <position position="418"/>
    </location>
    <ligand>
        <name>heme</name>
        <dbReference type="ChEBI" id="CHEBI:30413"/>
    </ligand>
    <ligandPart>
        <name>Fe</name>
        <dbReference type="ChEBI" id="CHEBI:18248"/>
    </ligandPart>
</feature>
<dbReference type="AlphaFoldDB" id="A0A158JVC9"/>
<dbReference type="Proteomes" id="UP000054683">
    <property type="component" value="Unassembled WGS sequence"/>
</dbReference>
<dbReference type="PRINTS" id="PR00463">
    <property type="entry name" value="EP450I"/>
</dbReference>
<dbReference type="PROSITE" id="PS00086">
    <property type="entry name" value="CYTOCHROME_P450"/>
    <property type="match status" value="1"/>
</dbReference>
<evidence type="ECO:0000256" key="6">
    <source>
        <dbReference type="ARBA" id="ARBA00023033"/>
    </source>
</evidence>
<dbReference type="PANTHER" id="PTHR24291">
    <property type="entry name" value="CYTOCHROME P450 FAMILY 4"/>
    <property type="match status" value="1"/>
</dbReference>
<dbReference type="GO" id="GO:0004497">
    <property type="term" value="F:monooxygenase activity"/>
    <property type="evidence" value="ECO:0007669"/>
    <property type="project" value="UniProtKB-KW"/>
</dbReference>
<comment type="cofactor">
    <cofactor evidence="7">
        <name>heme</name>
        <dbReference type="ChEBI" id="CHEBI:30413"/>
    </cofactor>
</comment>
<dbReference type="GO" id="GO:0016705">
    <property type="term" value="F:oxidoreductase activity, acting on paired donors, with incorporation or reduction of molecular oxygen"/>
    <property type="evidence" value="ECO:0007669"/>
    <property type="project" value="InterPro"/>
</dbReference>
<dbReference type="EMBL" id="FCOK02000124">
    <property type="protein sequence ID" value="SAL72675.1"/>
    <property type="molecule type" value="Genomic_DNA"/>
</dbReference>
<accession>A0A158JVC9</accession>
<keyword evidence="3 7" id="KW-0479">Metal-binding</keyword>
<sequence length="472" mass="52773">MKALSLKFSETSTASVTSADFLFVPPLPDLPVRELSSLAFVHKVSRNGLQVWSHRAYRQDWLEQGFFGSKRVLLNKPEMIHRVLVENHNNYRRTDTAIRLLRPLVGDGLLLSTGEDWKHQRRTIAPALAPKMLPLLARHVVECTDEDVQSLARRNGAPFALLPEMQALALKIAARSMFSLETWEHGPAVQSAMMRFTRECARARLSDMIVPLPVPTYHDIARARFRARWSALVDRIIEARERMPDAGAPRDLFDLLRAARDPESGAAFTRAELRDQIGTMIVAGHETTAHTLFWSLYLLASSPEHQAMVAAEVRGVDLSPTHAGEVFPTLNYTRAIVSEALRLYPPVWVLTRQCVMPEEIEGLRIARGTLVMISPWVLHRHSSHWSNPNAFDPGRFLPDAAPPKRFTYLPFGAGPRVCVGAQFAMAEATLVLARLVQAFQVELADGKPVRPTAVVTTGPDRAVPFRLSCRDA</sequence>
<dbReference type="GO" id="GO:0005506">
    <property type="term" value="F:iron ion binding"/>
    <property type="evidence" value="ECO:0007669"/>
    <property type="project" value="InterPro"/>
</dbReference>
<gene>
    <name evidence="9" type="ORF">AWB69_08851</name>
</gene>
<dbReference type="InterPro" id="IPR050196">
    <property type="entry name" value="Cytochrome_P450_Monoox"/>
</dbReference>
<keyword evidence="2 7" id="KW-0349">Heme</keyword>
<dbReference type="GO" id="GO:0020037">
    <property type="term" value="F:heme binding"/>
    <property type="evidence" value="ECO:0007669"/>
    <property type="project" value="InterPro"/>
</dbReference>
<keyword evidence="6 8" id="KW-0503">Monooxygenase</keyword>
<dbReference type="InterPro" id="IPR001128">
    <property type="entry name" value="Cyt_P450"/>
</dbReference>
<organism evidence="9 10">
    <name type="scientific">Caballeronia udeis</name>
    <dbReference type="NCBI Taxonomy" id="1232866"/>
    <lineage>
        <taxon>Bacteria</taxon>
        <taxon>Pseudomonadati</taxon>
        <taxon>Pseudomonadota</taxon>
        <taxon>Betaproteobacteria</taxon>
        <taxon>Burkholderiales</taxon>
        <taxon>Burkholderiaceae</taxon>
        <taxon>Caballeronia</taxon>
    </lineage>
</organism>
<evidence type="ECO:0000256" key="8">
    <source>
        <dbReference type="RuleBase" id="RU000461"/>
    </source>
</evidence>
<evidence type="ECO:0000256" key="4">
    <source>
        <dbReference type="ARBA" id="ARBA00023002"/>
    </source>
</evidence>
<dbReference type="InterPro" id="IPR002401">
    <property type="entry name" value="Cyt_P450_E_grp-I"/>
</dbReference>
<dbReference type="InterPro" id="IPR036396">
    <property type="entry name" value="Cyt_P450_sf"/>
</dbReference>
<name>A0A158JVC9_9BURK</name>
<dbReference type="Pfam" id="PF00067">
    <property type="entry name" value="p450"/>
    <property type="match status" value="1"/>
</dbReference>
<dbReference type="Gene3D" id="1.10.630.10">
    <property type="entry name" value="Cytochrome P450"/>
    <property type="match status" value="1"/>
</dbReference>
<evidence type="ECO:0000256" key="3">
    <source>
        <dbReference type="ARBA" id="ARBA00022723"/>
    </source>
</evidence>
<evidence type="ECO:0000256" key="7">
    <source>
        <dbReference type="PIRSR" id="PIRSR602401-1"/>
    </source>
</evidence>
<evidence type="ECO:0000313" key="10">
    <source>
        <dbReference type="Proteomes" id="UP000054683"/>
    </source>
</evidence>
<reference evidence="9 10" key="1">
    <citation type="submission" date="2016-01" db="EMBL/GenBank/DDBJ databases">
        <authorList>
            <person name="Oliw E.H."/>
        </authorList>
    </citation>
    <scope>NUCLEOTIDE SEQUENCE [LARGE SCALE GENOMIC DNA]</scope>
    <source>
        <strain evidence="9">LMG 27134</strain>
    </source>
</reference>
<dbReference type="PANTHER" id="PTHR24291:SF50">
    <property type="entry name" value="BIFUNCTIONAL ALBAFLAVENONE MONOOXYGENASE_TERPENE SYNTHASE"/>
    <property type="match status" value="1"/>
</dbReference>
<proteinExistence type="inferred from homology"/>
<evidence type="ECO:0000256" key="1">
    <source>
        <dbReference type="ARBA" id="ARBA00010617"/>
    </source>
</evidence>
<dbReference type="SUPFAM" id="SSF48264">
    <property type="entry name" value="Cytochrome P450"/>
    <property type="match status" value="1"/>
</dbReference>
<protein>
    <submittedName>
        <fullName evidence="9">Cytochrome P450-like protein</fullName>
    </submittedName>
</protein>
<dbReference type="PRINTS" id="PR00385">
    <property type="entry name" value="P450"/>
</dbReference>
<evidence type="ECO:0000313" key="9">
    <source>
        <dbReference type="EMBL" id="SAL72675.1"/>
    </source>
</evidence>